<dbReference type="EMBL" id="DSVQ01000016">
    <property type="protein sequence ID" value="HGT40327.1"/>
    <property type="molecule type" value="Genomic_DNA"/>
</dbReference>
<reference evidence="3" key="1">
    <citation type="journal article" date="2020" name="mSystems">
        <title>Genome- and Community-Level Interaction Insights into Carbon Utilization and Element Cycling Functions of Hydrothermarchaeota in Hydrothermal Sediment.</title>
        <authorList>
            <person name="Zhou Z."/>
            <person name="Liu Y."/>
            <person name="Xu W."/>
            <person name="Pan J."/>
            <person name="Luo Z.H."/>
            <person name="Li M."/>
        </authorList>
    </citation>
    <scope>NUCLEOTIDE SEQUENCE [LARGE SCALE GENOMIC DNA]</scope>
    <source>
        <strain evidence="3">SpSt-508</strain>
    </source>
</reference>
<keyword evidence="2" id="KW-0472">Membrane</keyword>
<feature type="compositionally biased region" description="Basic and acidic residues" evidence="1">
    <location>
        <begin position="681"/>
        <end position="696"/>
    </location>
</feature>
<accession>A0A7C4QPK0</accession>
<proteinExistence type="predicted"/>
<evidence type="ECO:0000313" key="3">
    <source>
        <dbReference type="EMBL" id="HGT40327.1"/>
    </source>
</evidence>
<evidence type="ECO:0000256" key="2">
    <source>
        <dbReference type="SAM" id="Phobius"/>
    </source>
</evidence>
<name>A0A7C4QPK0_9PLAN</name>
<sequence length="751" mass="81906">MSKLNLKGIDFKGFFIDHGEKVGFVVFLLVTLGALATTTWSRYPKSPEEILLKVTTARNAIQASTWPESKRSQFFPLQDFMERTKEVRGPLSAARYAFSTPMWHPLYRKVELRKEPELLAVLDLDAVAGTFVLGLQPKSSGMGELAAVTSDAESESDGTSSGGAATAKSKPVDDEFAPRTPGAAGGVPLGAAAGFPGLPGATPMGLGAGGAHGAGGAGSGLPEAFAPPGADPAMAGAYGEMGLGMSEGYGAGMGGGPSMEARGERFIAVRGIWPLREQLQKFQKALGLQNLNEARAALEITDFVLERQTAVPGSDPWVGPWEQVDISRAQEVLDEAYNYDIDPVDPRLTDVVITMPLPYRMIGTWGDLATHPRIKDFRLAGPERERMAKLEEMLIAEFDKMRLAEESRTRQRGGFSRNSRNLRAMANTIFTNPDAASTFTETMDQTIKTDASLRGLTKEQIRALLTSPADRLLLFRYFDFDVRPGYAYRYRVKLVLRNPNYDMKDLVADPSYAEGEFRETPWSKESNPAVVPESVNYFLKVVDRDPVNELSRPRGNKPVARFQFYEWDASVGTMIADIIDVATFGQFVGEAKKKSLRLNVAKPSFKTEEVTFRSEDLLLDAEGDLRVNIDDHKDLKLPTQNKGLVGLLPAAVVINAGGDLVLIDPTTNLSREAELKDRVQREREHYKHLENKEDKPAGSALDLYGGAEMADYNPYGTMPGAGGKDKGKTGRKSMSRKPPPMSGGSSSSGAF</sequence>
<feature type="region of interest" description="Disordered" evidence="1">
    <location>
        <begin position="681"/>
        <end position="751"/>
    </location>
</feature>
<feature type="compositionally biased region" description="Low complexity" evidence="1">
    <location>
        <begin position="742"/>
        <end position="751"/>
    </location>
</feature>
<keyword evidence="2" id="KW-1133">Transmembrane helix</keyword>
<evidence type="ECO:0000256" key="1">
    <source>
        <dbReference type="SAM" id="MobiDB-lite"/>
    </source>
</evidence>
<feature type="transmembrane region" description="Helical" evidence="2">
    <location>
        <begin position="21"/>
        <end position="40"/>
    </location>
</feature>
<protein>
    <submittedName>
        <fullName evidence="3">Uncharacterized protein</fullName>
    </submittedName>
</protein>
<dbReference type="AlphaFoldDB" id="A0A7C4QPK0"/>
<organism evidence="3">
    <name type="scientific">Schlesneria paludicola</name>
    <dbReference type="NCBI Taxonomy" id="360056"/>
    <lineage>
        <taxon>Bacteria</taxon>
        <taxon>Pseudomonadati</taxon>
        <taxon>Planctomycetota</taxon>
        <taxon>Planctomycetia</taxon>
        <taxon>Planctomycetales</taxon>
        <taxon>Planctomycetaceae</taxon>
        <taxon>Schlesneria</taxon>
    </lineage>
</organism>
<comment type="caution">
    <text evidence="3">The sequence shown here is derived from an EMBL/GenBank/DDBJ whole genome shotgun (WGS) entry which is preliminary data.</text>
</comment>
<gene>
    <name evidence="3" type="ORF">ENS64_13865</name>
</gene>
<keyword evidence="2" id="KW-0812">Transmembrane</keyword>
<feature type="region of interest" description="Disordered" evidence="1">
    <location>
        <begin position="142"/>
        <end position="183"/>
    </location>
</feature>